<proteinExistence type="predicted"/>
<dbReference type="RefSeq" id="WP_311514523.1">
    <property type="nucleotide sequence ID" value="NZ_JAVREP010000035.1"/>
</dbReference>
<evidence type="ECO:0000256" key="1">
    <source>
        <dbReference type="SAM" id="MobiDB-lite"/>
    </source>
</evidence>
<dbReference type="Pfam" id="PF04149">
    <property type="entry name" value="DUF397"/>
    <property type="match status" value="1"/>
</dbReference>
<feature type="compositionally biased region" description="Low complexity" evidence="1">
    <location>
        <begin position="70"/>
        <end position="81"/>
    </location>
</feature>
<accession>A0ABU2MH95</accession>
<feature type="domain" description="DUF397" evidence="2">
    <location>
        <begin position="11"/>
        <end position="61"/>
    </location>
</feature>
<feature type="region of interest" description="Disordered" evidence="1">
    <location>
        <begin position="1"/>
        <end position="22"/>
    </location>
</feature>
<dbReference type="Proteomes" id="UP001183390">
    <property type="component" value="Unassembled WGS sequence"/>
</dbReference>
<evidence type="ECO:0000259" key="2">
    <source>
        <dbReference type="Pfam" id="PF04149"/>
    </source>
</evidence>
<comment type="caution">
    <text evidence="3">The sequence shown here is derived from an EMBL/GenBank/DDBJ whole genome shotgun (WGS) entry which is preliminary data.</text>
</comment>
<evidence type="ECO:0000313" key="4">
    <source>
        <dbReference type="Proteomes" id="UP001183390"/>
    </source>
</evidence>
<name>A0ABU2MH95_9ACTN</name>
<protein>
    <submittedName>
        <fullName evidence="3">DUF397 domain-containing protein</fullName>
    </submittedName>
</protein>
<dbReference type="EMBL" id="JAVREP010000035">
    <property type="protein sequence ID" value="MDT0332089.1"/>
    <property type="molecule type" value="Genomic_DNA"/>
</dbReference>
<sequence length="99" mass="10570">MSDAVDPEPSYRKSSRSQPNQGECVEVAGIAGGHAVRDSGRREGPVLVFGTSAWHALLTVLRRGSRAPRPRIGVPRRPVPASCRPTAGERGRCDGGLIR</sequence>
<gene>
    <name evidence="3" type="ORF">RM479_27075</name>
</gene>
<feature type="region of interest" description="Disordered" evidence="1">
    <location>
        <begin position="68"/>
        <end position="99"/>
    </location>
</feature>
<reference evidence="4" key="1">
    <citation type="submission" date="2023-07" db="EMBL/GenBank/DDBJ databases">
        <title>30 novel species of actinomycetes from the DSMZ collection.</title>
        <authorList>
            <person name="Nouioui I."/>
        </authorList>
    </citation>
    <scope>NUCLEOTIDE SEQUENCE [LARGE SCALE GENOMIC DNA]</scope>
    <source>
        <strain evidence="4">DSM 44743</strain>
    </source>
</reference>
<evidence type="ECO:0000313" key="3">
    <source>
        <dbReference type="EMBL" id="MDT0332089.1"/>
    </source>
</evidence>
<keyword evidence="4" id="KW-1185">Reference proteome</keyword>
<organism evidence="3 4">
    <name type="scientific">Nocardiopsis lambiniae</name>
    <dbReference type="NCBI Taxonomy" id="3075539"/>
    <lineage>
        <taxon>Bacteria</taxon>
        <taxon>Bacillati</taxon>
        <taxon>Actinomycetota</taxon>
        <taxon>Actinomycetes</taxon>
        <taxon>Streptosporangiales</taxon>
        <taxon>Nocardiopsidaceae</taxon>
        <taxon>Nocardiopsis</taxon>
    </lineage>
</organism>
<dbReference type="InterPro" id="IPR007278">
    <property type="entry name" value="DUF397"/>
</dbReference>